<dbReference type="AlphaFoldDB" id="A0A5K7XGD6"/>
<evidence type="ECO:0000256" key="1">
    <source>
        <dbReference type="SAM" id="Phobius"/>
    </source>
</evidence>
<dbReference type="RefSeq" id="WP_152098071.1">
    <property type="nucleotide sequence ID" value="NZ_AP021861.1"/>
</dbReference>
<reference evidence="3" key="1">
    <citation type="submission" date="2019-10" db="EMBL/GenBank/DDBJ databases">
        <title>Lacipirellula parvula gen. nov., sp. nov., representing a lineage of planctomycetes widespread in freshwater anoxic habitats, and description of the family Lacipirellulaceae.</title>
        <authorList>
            <person name="Dedysh S.N."/>
            <person name="Kulichevskaya I.S."/>
            <person name="Beletsky A.V."/>
            <person name="Rakitin A.L."/>
            <person name="Mardanov A.V."/>
            <person name="Ivanova A.A."/>
            <person name="Saltykova V.X."/>
            <person name="Rijpstra W.I.C."/>
            <person name="Sinninghe Damste J.S."/>
            <person name="Ravin N.V."/>
        </authorList>
    </citation>
    <scope>NUCLEOTIDE SEQUENCE [LARGE SCALE GENOMIC DNA]</scope>
    <source>
        <strain evidence="3">PX69</strain>
    </source>
</reference>
<keyword evidence="3" id="KW-1185">Reference proteome</keyword>
<proteinExistence type="predicted"/>
<dbReference type="EMBL" id="AP021861">
    <property type="protein sequence ID" value="BBO32029.1"/>
    <property type="molecule type" value="Genomic_DNA"/>
</dbReference>
<evidence type="ECO:0000313" key="3">
    <source>
        <dbReference type="Proteomes" id="UP000326837"/>
    </source>
</evidence>
<feature type="transmembrane region" description="Helical" evidence="1">
    <location>
        <begin position="15"/>
        <end position="40"/>
    </location>
</feature>
<protein>
    <submittedName>
        <fullName evidence="2">Uncharacterized protein</fullName>
    </submittedName>
</protein>
<accession>A0A5K7XGD6</accession>
<dbReference type="KEGG" id="lpav:PLANPX_1641"/>
<keyword evidence="1" id="KW-0472">Membrane</keyword>
<sequence>MPSKRPAAAPSPPAWQSIATVLIILQLFCLLIGVAINIGGGKSLVGQSLRNVPIARQYLRALMMDLAYDFHLAGVEDDDGVHRLQLVKVDAAPNDPNAVLAELPDDDAQLRIRRQRYQQLAYHVAFFDDLFEENNDLRTSLPLQVAGRWVAAEELPKESYLLRCVKLPSKRLPRAIEADITYAYVMREGGLKQQVVEKPLPPPIKIFMVWDPLEEHYQGIREAALGQRSLVTKSEDAEEVAIPALPKIEAPAASPAANSEAISGD</sequence>
<keyword evidence="1" id="KW-0812">Transmembrane</keyword>
<gene>
    <name evidence="2" type="ORF">PLANPX_1641</name>
</gene>
<name>A0A5K7XGD6_9BACT</name>
<evidence type="ECO:0000313" key="2">
    <source>
        <dbReference type="EMBL" id="BBO32029.1"/>
    </source>
</evidence>
<dbReference type="Proteomes" id="UP000326837">
    <property type="component" value="Chromosome"/>
</dbReference>
<organism evidence="2 3">
    <name type="scientific">Lacipirellula parvula</name>
    <dbReference type="NCBI Taxonomy" id="2650471"/>
    <lineage>
        <taxon>Bacteria</taxon>
        <taxon>Pseudomonadati</taxon>
        <taxon>Planctomycetota</taxon>
        <taxon>Planctomycetia</taxon>
        <taxon>Pirellulales</taxon>
        <taxon>Lacipirellulaceae</taxon>
        <taxon>Lacipirellula</taxon>
    </lineage>
</organism>
<keyword evidence="1" id="KW-1133">Transmembrane helix</keyword>